<dbReference type="OrthoDB" id="1924875at2759"/>
<keyword evidence="1" id="KW-0539">Nucleus</keyword>
<gene>
    <name evidence="3" type="ORF">GIB67_041328</name>
</gene>
<evidence type="ECO:0000256" key="1">
    <source>
        <dbReference type="RuleBase" id="RU369085"/>
    </source>
</evidence>
<dbReference type="AlphaFoldDB" id="A0A7J7NJ06"/>
<accession>A0A7J7NJ06</accession>
<dbReference type="GO" id="GO:0031146">
    <property type="term" value="P:SCF-dependent proteasomal ubiquitin-dependent protein catabolic process"/>
    <property type="evidence" value="ECO:0007669"/>
    <property type="project" value="UniProtKB-UniRule"/>
</dbReference>
<organism evidence="3 4">
    <name type="scientific">Kingdonia uniflora</name>
    <dbReference type="NCBI Taxonomy" id="39325"/>
    <lineage>
        <taxon>Eukaryota</taxon>
        <taxon>Viridiplantae</taxon>
        <taxon>Streptophyta</taxon>
        <taxon>Embryophyta</taxon>
        <taxon>Tracheophyta</taxon>
        <taxon>Spermatophyta</taxon>
        <taxon>Magnoliopsida</taxon>
        <taxon>Ranunculales</taxon>
        <taxon>Circaeasteraceae</taxon>
        <taxon>Kingdonia</taxon>
    </lineage>
</organism>
<dbReference type="Proteomes" id="UP000541444">
    <property type="component" value="Unassembled WGS sequence"/>
</dbReference>
<dbReference type="InterPro" id="IPR001810">
    <property type="entry name" value="F-box_dom"/>
</dbReference>
<dbReference type="SUPFAM" id="SSF81383">
    <property type="entry name" value="F-box domain"/>
    <property type="match status" value="1"/>
</dbReference>
<protein>
    <recommendedName>
        <fullName evidence="1">F-box protein</fullName>
    </recommendedName>
</protein>
<reference evidence="3 4" key="1">
    <citation type="journal article" date="2020" name="IScience">
        <title>Genome Sequencing of the Endangered Kingdonia uniflora (Circaeasteraceae, Ranunculales) Reveals Potential Mechanisms of Evolutionary Specialization.</title>
        <authorList>
            <person name="Sun Y."/>
            <person name="Deng T."/>
            <person name="Zhang A."/>
            <person name="Moore M.J."/>
            <person name="Landis J.B."/>
            <person name="Lin N."/>
            <person name="Zhang H."/>
            <person name="Zhang X."/>
            <person name="Huang J."/>
            <person name="Zhang X."/>
            <person name="Sun H."/>
            <person name="Wang H."/>
        </authorList>
    </citation>
    <scope>NUCLEOTIDE SEQUENCE [LARGE SCALE GENOMIC DNA]</scope>
    <source>
        <strain evidence="3">TB1705</strain>
        <tissue evidence="3">Leaf</tissue>
    </source>
</reference>
<dbReference type="GO" id="GO:0016567">
    <property type="term" value="P:protein ubiquitination"/>
    <property type="evidence" value="ECO:0007669"/>
    <property type="project" value="UniProtKB-UniRule"/>
</dbReference>
<evidence type="ECO:0000313" key="4">
    <source>
        <dbReference type="Proteomes" id="UP000541444"/>
    </source>
</evidence>
<dbReference type="PANTHER" id="PTHR12874:SF28">
    <property type="entry name" value="F-BOX PROTEIN"/>
    <property type="match status" value="1"/>
</dbReference>
<keyword evidence="4" id="KW-1185">Reference proteome</keyword>
<dbReference type="CDD" id="cd09917">
    <property type="entry name" value="F-box_SF"/>
    <property type="match status" value="1"/>
</dbReference>
<feature type="domain" description="F-box" evidence="2">
    <location>
        <begin position="25"/>
        <end position="66"/>
    </location>
</feature>
<dbReference type="GO" id="GO:0005634">
    <property type="term" value="C:nucleus"/>
    <property type="evidence" value="ECO:0007669"/>
    <property type="project" value="UniProtKB-SubCell"/>
</dbReference>
<comment type="subcellular location">
    <subcellularLocation>
        <location evidence="1">Nucleus</location>
    </subcellularLocation>
</comment>
<dbReference type="GO" id="GO:0009740">
    <property type="term" value="P:gibberellic acid mediated signaling pathway"/>
    <property type="evidence" value="ECO:0007669"/>
    <property type="project" value="TreeGrafter"/>
</dbReference>
<evidence type="ECO:0000259" key="2">
    <source>
        <dbReference type="Pfam" id="PF12937"/>
    </source>
</evidence>
<dbReference type="Pfam" id="PF12937">
    <property type="entry name" value="F-box-like"/>
    <property type="match status" value="1"/>
</dbReference>
<comment type="pathway">
    <text evidence="1">Protein modification; protein ubiquitination.</text>
</comment>
<dbReference type="GO" id="GO:0019005">
    <property type="term" value="C:SCF ubiquitin ligase complex"/>
    <property type="evidence" value="ECO:0007669"/>
    <property type="project" value="UniProtKB-UniRule"/>
</dbReference>
<proteinExistence type="predicted"/>
<dbReference type="InterPro" id="IPR036047">
    <property type="entry name" value="F-box-like_dom_sf"/>
</dbReference>
<comment type="function">
    <text evidence="1">Acts as a component of a SCF E3 ubiquitin ligase complexes.</text>
</comment>
<comment type="subunit">
    <text evidence="1">Component of the SCF-type E3 ligase complex.</text>
</comment>
<evidence type="ECO:0000313" key="3">
    <source>
        <dbReference type="EMBL" id="KAF6167073.1"/>
    </source>
</evidence>
<comment type="caution">
    <text evidence="3">The sequence shown here is derived from an EMBL/GenBank/DDBJ whole genome shotgun (WGS) entry which is preliminary data.</text>
</comment>
<name>A0A7J7NJ06_9MAGN</name>
<dbReference type="GO" id="GO:0005737">
    <property type="term" value="C:cytoplasm"/>
    <property type="evidence" value="ECO:0007669"/>
    <property type="project" value="TreeGrafter"/>
</dbReference>
<dbReference type="Gene3D" id="1.20.1280.50">
    <property type="match status" value="1"/>
</dbReference>
<keyword evidence="1" id="KW-0833">Ubl conjugation pathway</keyword>
<sequence>MATFRTIEEALRSSSSSFNFADFHEEVQLCILSFLTPSEISAFSCTSKRFLSLCRSDTKLWFAMCDRRWGLKTQINKWGDGQIKFKLLYNTLNRWENLIGFWRRCCRGTPPLVFFEWGSSFITGFMVSPSKMGNYGVIKSSFLWMGLSPNGEPLIFLDKDCKFERKGDFEKAVELGLSDTDLVAARVSFIGKRNFVVAENLGHVEDVIGEEGMSPEGREWESVIFIKIVYCCPTPSRPLQGLWKVLLLFSRIYPFKYEK</sequence>
<dbReference type="PANTHER" id="PTHR12874">
    <property type="entry name" value="F-BOX ONLY PROTEIN 48-RELATED"/>
    <property type="match status" value="1"/>
</dbReference>
<dbReference type="EMBL" id="JACGCM010000766">
    <property type="protein sequence ID" value="KAF6167073.1"/>
    <property type="molecule type" value="Genomic_DNA"/>
</dbReference>